<dbReference type="Pfam" id="PF26325">
    <property type="entry name" value="YhjD"/>
    <property type="match status" value="1"/>
</dbReference>
<gene>
    <name evidence="1" type="ORF">SAMN05444392_11924</name>
</gene>
<protein>
    <submittedName>
        <fullName evidence="1">Uncharacterized protein</fullName>
    </submittedName>
</protein>
<accession>A0A1M5B7W6</accession>
<evidence type="ECO:0000313" key="1">
    <source>
        <dbReference type="EMBL" id="SHF38538.1"/>
    </source>
</evidence>
<dbReference type="EMBL" id="FQVL01000019">
    <property type="protein sequence ID" value="SHF38538.1"/>
    <property type="molecule type" value="Genomic_DNA"/>
</dbReference>
<dbReference type="Proteomes" id="UP000184476">
    <property type="component" value="Unassembled WGS sequence"/>
</dbReference>
<sequence>MSIFDNDVSRLIQKTVYLQILRSTLEWDRLRMRETKMYKVYNSLIDHVINEISHDLYELKKQLMINKAKIVFEDQLDKARHVEYQHRGYVFKVEYLNHHIKLACENLLQDYLGL</sequence>
<dbReference type="InterPro" id="IPR058600">
    <property type="entry name" value="YhjD-like"/>
</dbReference>
<dbReference type="AlphaFoldDB" id="A0A1M5B7W6"/>
<dbReference type="RefSeq" id="WP_073158132.1">
    <property type="nucleotide sequence ID" value="NZ_FQVL01000019.1"/>
</dbReference>
<evidence type="ECO:0000313" key="2">
    <source>
        <dbReference type="Proteomes" id="UP000184476"/>
    </source>
</evidence>
<proteinExistence type="predicted"/>
<reference evidence="1 2" key="1">
    <citation type="submission" date="2016-11" db="EMBL/GenBank/DDBJ databases">
        <authorList>
            <person name="Jaros S."/>
            <person name="Januszkiewicz K."/>
            <person name="Wedrychowicz H."/>
        </authorList>
    </citation>
    <scope>NUCLEOTIDE SEQUENCE [LARGE SCALE GENOMIC DNA]</scope>
    <source>
        <strain evidence="1 2">DSM 44666</strain>
    </source>
</reference>
<keyword evidence="2" id="KW-1185">Reference proteome</keyword>
<organism evidence="1 2">
    <name type="scientific">Seinonella peptonophila</name>
    <dbReference type="NCBI Taxonomy" id="112248"/>
    <lineage>
        <taxon>Bacteria</taxon>
        <taxon>Bacillati</taxon>
        <taxon>Bacillota</taxon>
        <taxon>Bacilli</taxon>
        <taxon>Bacillales</taxon>
        <taxon>Thermoactinomycetaceae</taxon>
        <taxon>Seinonella</taxon>
    </lineage>
</organism>
<name>A0A1M5B7W6_9BACL</name>